<dbReference type="OrthoDB" id="9786188at2"/>
<evidence type="ECO:0000313" key="3">
    <source>
        <dbReference type="Proteomes" id="UP000076825"/>
    </source>
</evidence>
<dbReference type="InterPro" id="IPR036514">
    <property type="entry name" value="SGNH_hydro_sf"/>
</dbReference>
<dbReference type="PATRIC" id="fig|123899.6.peg.3144"/>
<keyword evidence="3" id="KW-1185">Reference proteome</keyword>
<dbReference type="STRING" id="123899.SAMEA3906487_03149"/>
<evidence type="ECO:0000313" key="2">
    <source>
        <dbReference type="EMBL" id="SAI72330.1"/>
    </source>
</evidence>
<proteinExistence type="predicted"/>
<dbReference type="GO" id="GO:0106435">
    <property type="term" value="F:carboxylesterase activity"/>
    <property type="evidence" value="ECO:0007669"/>
    <property type="project" value="UniProtKB-EC"/>
</dbReference>
<dbReference type="Proteomes" id="UP000076825">
    <property type="component" value="Chromosome 1"/>
</dbReference>
<dbReference type="EC" id="3.1.1.1" evidence="2"/>
<dbReference type="AlphaFoldDB" id="A0A157KKJ6"/>
<dbReference type="KEGG" id="btrm:SAMEA390648703149"/>
<dbReference type="SUPFAM" id="SSF52266">
    <property type="entry name" value="SGNH hydrolase"/>
    <property type="match status" value="1"/>
</dbReference>
<reference evidence="2 3" key="1">
    <citation type="submission" date="2016-04" db="EMBL/GenBank/DDBJ databases">
        <authorList>
            <consortium name="Pathogen Informatics"/>
        </authorList>
    </citation>
    <scope>NUCLEOTIDE SEQUENCE [LARGE SCALE GENOMIC DNA]</scope>
    <source>
        <strain evidence="2 3">H044680328</strain>
    </source>
</reference>
<name>A0A157KKJ6_9BORD</name>
<dbReference type="eggNOG" id="COG2755">
    <property type="taxonomic scope" value="Bacteria"/>
</dbReference>
<dbReference type="CDD" id="cd01822">
    <property type="entry name" value="Lysophospholipase_L1_like"/>
    <property type="match status" value="1"/>
</dbReference>
<dbReference type="Pfam" id="PF13472">
    <property type="entry name" value="Lipase_GDSL_2"/>
    <property type="match status" value="1"/>
</dbReference>
<sequence length="205" mass="22015">MVSAATLPAAHSQTDPAPAVLLVVGDSLSAEYGLKRGSGWVALLTQRLSEQYPNYQVVNASISGDTTSGGKSRLPSLLTRHQPQIVLLELGSNDALRGLSLAMTQQNLESMTRQIKAAGARPLLVGMQIPPNYGRQYSERFAQVFKDVADKENARLAPFLLDGMATDRAQFQADGIHPNEAAQPALLDNVWPSLEPLLKDQPSAG</sequence>
<gene>
    <name evidence="2" type="primary">tesA</name>
    <name evidence="2" type="ORF">SAMEA3906487_03149</name>
</gene>
<dbReference type="EMBL" id="LT546645">
    <property type="protein sequence ID" value="SAI72330.1"/>
    <property type="molecule type" value="Genomic_DNA"/>
</dbReference>
<evidence type="ECO:0000259" key="1">
    <source>
        <dbReference type="Pfam" id="PF13472"/>
    </source>
</evidence>
<dbReference type="InterPro" id="IPR051532">
    <property type="entry name" value="Ester_Hydrolysis_Enzymes"/>
</dbReference>
<accession>A0A157KKJ6</accession>
<feature type="domain" description="SGNH hydrolase-type esterase" evidence="1">
    <location>
        <begin position="23"/>
        <end position="182"/>
    </location>
</feature>
<dbReference type="PANTHER" id="PTHR30383">
    <property type="entry name" value="THIOESTERASE 1/PROTEASE 1/LYSOPHOSPHOLIPASE L1"/>
    <property type="match status" value="1"/>
</dbReference>
<dbReference type="InterPro" id="IPR013830">
    <property type="entry name" value="SGNH_hydro"/>
</dbReference>
<dbReference type="GO" id="GO:0004622">
    <property type="term" value="F:phosphatidylcholine lysophospholipase activity"/>
    <property type="evidence" value="ECO:0007669"/>
    <property type="project" value="TreeGrafter"/>
</dbReference>
<dbReference type="Gene3D" id="3.40.50.1110">
    <property type="entry name" value="SGNH hydrolase"/>
    <property type="match status" value="1"/>
</dbReference>
<organism evidence="2 3">
    <name type="scientific">Bordetella trematum</name>
    <dbReference type="NCBI Taxonomy" id="123899"/>
    <lineage>
        <taxon>Bacteria</taxon>
        <taxon>Pseudomonadati</taxon>
        <taxon>Pseudomonadota</taxon>
        <taxon>Betaproteobacteria</taxon>
        <taxon>Burkholderiales</taxon>
        <taxon>Alcaligenaceae</taxon>
        <taxon>Bordetella</taxon>
    </lineage>
</organism>
<dbReference type="PANTHER" id="PTHR30383:SF24">
    <property type="entry name" value="THIOESTERASE 1_PROTEASE 1_LYSOPHOSPHOLIPASE L1"/>
    <property type="match status" value="1"/>
</dbReference>
<protein>
    <submittedName>
        <fullName evidence="2">Esterase</fullName>
        <ecNumber evidence="2">3.1.1.1</ecNumber>
    </submittedName>
</protein>
<keyword evidence="2" id="KW-0378">Hydrolase</keyword>